<dbReference type="OrthoDB" id="9156406at2"/>
<sequence>MNGNQQKQFPLKQTQSTLTSNPHYIDLAARHVKHTDEQEQKQLWFAGSPHRFGLVPAEVLLDKRLKPQDTRVLVALCLHVKPYTGICRVTRETLAEWLGIHIDTLSKVTSRLVEFGWLKKAQVGQNMPNRYELMLPKLDQENERVITQRWMSNEEYANRKRQLDQRTAEWNLSHPRKEGESVLIRRKKTEQDAASTSHVGQRQETTTYIDVPGQLGQPRVRERVRTGSHPSQSNLAPSYDAEPQKNSEAVSVIILDRYGDDEREFER</sequence>
<reference evidence="2 3" key="1">
    <citation type="submission" date="2018-11" db="EMBL/GenBank/DDBJ databases">
        <title>Paraburkholderia sp. DHOA04, isolated from soil.</title>
        <authorList>
            <person name="Gao Z.-H."/>
            <person name="Qiu L.-H."/>
            <person name="Fu J.-C."/>
        </authorList>
    </citation>
    <scope>NUCLEOTIDE SEQUENCE [LARGE SCALE GENOMIC DNA]</scope>
    <source>
        <strain evidence="2 3">DHOA04</strain>
    </source>
</reference>
<evidence type="ECO:0000313" key="3">
    <source>
        <dbReference type="Proteomes" id="UP000272778"/>
    </source>
</evidence>
<gene>
    <name evidence="2" type="ORF">D1Y85_26025</name>
</gene>
<proteinExistence type="predicted"/>
<dbReference type="RefSeq" id="WP_124153954.1">
    <property type="nucleotide sequence ID" value="NZ_RQIS01000033.1"/>
</dbReference>
<dbReference type="AlphaFoldDB" id="A0A3N6NKN3"/>
<feature type="region of interest" description="Disordered" evidence="1">
    <location>
        <begin position="187"/>
        <end position="267"/>
    </location>
</feature>
<feature type="compositionally biased region" description="Basic and acidic residues" evidence="1">
    <location>
        <begin position="257"/>
        <end position="267"/>
    </location>
</feature>
<dbReference type="EMBL" id="RQIS01000033">
    <property type="protein sequence ID" value="RQG99832.1"/>
    <property type="molecule type" value="Genomic_DNA"/>
</dbReference>
<comment type="caution">
    <text evidence="2">The sequence shown here is derived from an EMBL/GenBank/DDBJ whole genome shotgun (WGS) entry which is preliminary data.</text>
</comment>
<dbReference type="Proteomes" id="UP000272778">
    <property type="component" value="Unassembled WGS sequence"/>
</dbReference>
<accession>A0A3N6NKN3</accession>
<protein>
    <submittedName>
        <fullName evidence="2">Helix-turn-helix domain-containing protein</fullName>
    </submittedName>
</protein>
<keyword evidence="3" id="KW-1185">Reference proteome</keyword>
<feature type="compositionally biased region" description="Polar residues" evidence="1">
    <location>
        <begin position="192"/>
        <end position="208"/>
    </location>
</feature>
<organism evidence="2 3">
    <name type="scientific">Paraburkholderia dinghuensis</name>
    <dbReference type="NCBI Taxonomy" id="2305225"/>
    <lineage>
        <taxon>Bacteria</taxon>
        <taxon>Pseudomonadati</taxon>
        <taxon>Pseudomonadota</taxon>
        <taxon>Betaproteobacteria</taxon>
        <taxon>Burkholderiales</taxon>
        <taxon>Burkholderiaceae</taxon>
        <taxon>Paraburkholderia</taxon>
    </lineage>
</organism>
<evidence type="ECO:0000256" key="1">
    <source>
        <dbReference type="SAM" id="MobiDB-lite"/>
    </source>
</evidence>
<name>A0A3N6NKN3_9BURK</name>
<evidence type="ECO:0000313" key="2">
    <source>
        <dbReference type="EMBL" id="RQG99832.1"/>
    </source>
</evidence>
<dbReference type="Pfam" id="PF13730">
    <property type="entry name" value="HTH_36"/>
    <property type="match status" value="1"/>
</dbReference>